<dbReference type="PANTHER" id="PTHR43370:SF2">
    <property type="entry name" value="ABC TRANSPORTER PERMEASE PROTEIN"/>
    <property type="match status" value="1"/>
</dbReference>
<evidence type="ECO:0000256" key="1">
    <source>
        <dbReference type="ARBA" id="ARBA00004651"/>
    </source>
</evidence>
<feature type="transmembrane region" description="Helical" evidence="6">
    <location>
        <begin position="6"/>
        <end position="24"/>
    </location>
</feature>
<sequence length="311" mass="33273">MDYIASFFAAAIVAGTPLLFATLGEIITEKAGLTNLGVEGMMLMGAVGGFQAGLLTQNPVIAILSGALGGMIGALIFAFLTIELRVNQIVCGLALSIFGEGFASYMGKILGGKMVPQALKAYFMPYKIPLLGDIPFLGRIFFSQDPYIYLGYIIAILLGLYLYKTRPGLTLRSIGENPGAADAAGINISRYKYIHTLLGGALSGLGGAYLSLVYVPAWQEGITAGRGWIAVALVIFATWNPYKAILGSYLFGGLDIIGFRLQGTKFAVSQYLIDMLPYMVTISVLVFVSLKKSKDNSPPAALGTPYFREER</sequence>
<keyword evidence="5 6" id="KW-0472">Membrane</keyword>
<evidence type="ECO:0000256" key="3">
    <source>
        <dbReference type="ARBA" id="ARBA00022692"/>
    </source>
</evidence>
<dbReference type="GO" id="GO:0022857">
    <property type="term" value="F:transmembrane transporter activity"/>
    <property type="evidence" value="ECO:0007669"/>
    <property type="project" value="InterPro"/>
</dbReference>
<dbReference type="OrthoDB" id="9792579at2"/>
<keyword evidence="8" id="KW-1185">Reference proteome</keyword>
<evidence type="ECO:0000256" key="4">
    <source>
        <dbReference type="ARBA" id="ARBA00022989"/>
    </source>
</evidence>
<dbReference type="InterPro" id="IPR001851">
    <property type="entry name" value="ABC_transp_permease"/>
</dbReference>
<comment type="caution">
    <text evidence="7">The sequence shown here is derived from an EMBL/GenBank/DDBJ whole genome shotgun (WGS) entry which is preliminary data.</text>
</comment>
<evidence type="ECO:0000256" key="2">
    <source>
        <dbReference type="ARBA" id="ARBA00022475"/>
    </source>
</evidence>
<reference evidence="7 8" key="1">
    <citation type="submission" date="2015-09" db="EMBL/GenBank/DDBJ databases">
        <title>Genome sequence of Oxobacter pfennigii DSM 3222.</title>
        <authorList>
            <person name="Poehlein A."/>
            <person name="Bengelsdorf F.R."/>
            <person name="Schiel-Bengelsdorf B."/>
            <person name="Duerre P."/>
            <person name="Daniel R."/>
        </authorList>
    </citation>
    <scope>NUCLEOTIDE SEQUENCE [LARGE SCALE GENOMIC DNA]</scope>
    <source>
        <strain evidence="7 8">DSM 3222</strain>
    </source>
</reference>
<dbReference type="AlphaFoldDB" id="A0A0P8W768"/>
<feature type="transmembrane region" description="Helical" evidence="6">
    <location>
        <begin position="89"/>
        <end position="107"/>
    </location>
</feature>
<accession>A0A0P8W768</accession>
<keyword evidence="4 6" id="KW-1133">Transmembrane helix</keyword>
<dbReference type="GO" id="GO:0005886">
    <property type="term" value="C:plasma membrane"/>
    <property type="evidence" value="ECO:0007669"/>
    <property type="project" value="UniProtKB-SubCell"/>
</dbReference>
<feature type="transmembrane region" description="Helical" evidence="6">
    <location>
        <begin position="60"/>
        <end position="82"/>
    </location>
</feature>
<feature type="transmembrane region" description="Helical" evidence="6">
    <location>
        <begin position="271"/>
        <end position="290"/>
    </location>
</feature>
<dbReference type="EMBL" id="LKET01000039">
    <property type="protein sequence ID" value="KPU43638.1"/>
    <property type="molecule type" value="Genomic_DNA"/>
</dbReference>
<organism evidence="7 8">
    <name type="scientific">Oxobacter pfennigii</name>
    <dbReference type="NCBI Taxonomy" id="36849"/>
    <lineage>
        <taxon>Bacteria</taxon>
        <taxon>Bacillati</taxon>
        <taxon>Bacillota</taxon>
        <taxon>Clostridia</taxon>
        <taxon>Eubacteriales</taxon>
        <taxon>Clostridiaceae</taxon>
        <taxon>Oxobacter</taxon>
    </lineage>
</organism>
<dbReference type="Pfam" id="PF02653">
    <property type="entry name" value="BPD_transp_2"/>
    <property type="match status" value="1"/>
</dbReference>
<feature type="transmembrane region" description="Helical" evidence="6">
    <location>
        <begin position="193"/>
        <end position="215"/>
    </location>
</feature>
<keyword evidence="2" id="KW-1003">Cell membrane</keyword>
<proteinExistence type="predicted"/>
<dbReference type="STRING" id="36849.OXPF_30800"/>
<gene>
    <name evidence="7" type="ORF">OXPF_30800</name>
</gene>
<feature type="transmembrane region" description="Helical" evidence="6">
    <location>
        <begin position="36"/>
        <end position="54"/>
    </location>
</feature>
<keyword evidence="3 6" id="KW-0812">Transmembrane</keyword>
<evidence type="ECO:0000256" key="5">
    <source>
        <dbReference type="ARBA" id="ARBA00023136"/>
    </source>
</evidence>
<feature type="transmembrane region" description="Helical" evidence="6">
    <location>
        <begin position="146"/>
        <end position="163"/>
    </location>
</feature>
<name>A0A0P8W768_9CLOT</name>
<dbReference type="RefSeq" id="WP_054876069.1">
    <property type="nucleotide sequence ID" value="NZ_LKET01000039.1"/>
</dbReference>
<feature type="transmembrane region" description="Helical" evidence="6">
    <location>
        <begin position="227"/>
        <end position="251"/>
    </location>
</feature>
<comment type="subcellular location">
    <subcellularLocation>
        <location evidence="1">Cell membrane</location>
        <topology evidence="1">Multi-pass membrane protein</topology>
    </subcellularLocation>
</comment>
<dbReference type="CDD" id="cd06580">
    <property type="entry name" value="TM_PBP1_transp_TpRbsC_like"/>
    <property type="match status" value="1"/>
</dbReference>
<dbReference type="Proteomes" id="UP000050326">
    <property type="component" value="Unassembled WGS sequence"/>
</dbReference>
<evidence type="ECO:0000256" key="6">
    <source>
        <dbReference type="SAM" id="Phobius"/>
    </source>
</evidence>
<protein>
    <submittedName>
        <fullName evidence="7">Branched-chain amino acid transport system / permease component</fullName>
    </submittedName>
</protein>
<evidence type="ECO:0000313" key="8">
    <source>
        <dbReference type="Proteomes" id="UP000050326"/>
    </source>
</evidence>
<evidence type="ECO:0000313" key="7">
    <source>
        <dbReference type="EMBL" id="KPU43638.1"/>
    </source>
</evidence>
<dbReference type="PANTHER" id="PTHR43370">
    <property type="entry name" value="SUGAR ABC TRANSPORTER INTEGRAL MEMBRANE PROTEIN-RELATED"/>
    <property type="match status" value="1"/>
</dbReference>
<dbReference type="PATRIC" id="fig|36849.3.peg.3264"/>